<dbReference type="STRING" id="403673.A0A177WAE1"/>
<comment type="similarity">
    <text evidence="2">Belongs to the pecanex family.</text>
</comment>
<dbReference type="EMBL" id="DS022300">
    <property type="protein sequence ID" value="OAJ37077.1"/>
    <property type="molecule type" value="Genomic_DNA"/>
</dbReference>
<dbReference type="InterPro" id="IPR007735">
    <property type="entry name" value="Pecanex_C"/>
</dbReference>
<dbReference type="VEuPathDB" id="FungiDB:BDEG_21146"/>
<evidence type="ECO:0000256" key="2">
    <source>
        <dbReference type="ARBA" id="ARBA00010170"/>
    </source>
</evidence>
<sequence>MTCRTWWTHQLRTPLRKVCIQALRYTVKILFDQAVDEQQVNEYTELEMLLHSIVCDWIVTVDTTKQKVVLTDPTEPLKAWSKGLKMGVPNLFAMFKPIGGPLSIRMLQKRSKCAVQLGMINGEAVRGIWANLVFELLYLTNDDDERYSIQAHESSQHLRHLDIPYGYQQLD</sequence>
<name>A0A177WAE1_BATDL</name>
<dbReference type="InterPro" id="IPR039797">
    <property type="entry name" value="Pecanex"/>
</dbReference>
<protein>
    <recommendedName>
        <fullName evidence="6">Pecanex C-terminal domain-containing protein</fullName>
    </recommendedName>
</protein>
<dbReference type="GO" id="GO:0016020">
    <property type="term" value="C:membrane"/>
    <property type="evidence" value="ECO:0007669"/>
    <property type="project" value="UniProtKB-SubCell"/>
</dbReference>
<keyword evidence="3" id="KW-0812">Transmembrane</keyword>
<comment type="subcellular location">
    <subcellularLocation>
        <location evidence="1">Membrane</location>
        <topology evidence="1">Multi-pass membrane protein</topology>
    </subcellularLocation>
</comment>
<dbReference type="Pfam" id="PF05041">
    <property type="entry name" value="Pecanex_C"/>
    <property type="match status" value="1"/>
</dbReference>
<dbReference type="OrthoDB" id="10037631at2759"/>
<proteinExistence type="inferred from homology"/>
<feature type="domain" description="Pecanex C-terminal" evidence="6">
    <location>
        <begin position="14"/>
        <end position="160"/>
    </location>
</feature>
<evidence type="ECO:0000256" key="3">
    <source>
        <dbReference type="ARBA" id="ARBA00022692"/>
    </source>
</evidence>
<keyword evidence="5" id="KW-0472">Membrane</keyword>
<evidence type="ECO:0000313" key="8">
    <source>
        <dbReference type="Proteomes" id="UP000077115"/>
    </source>
</evidence>
<evidence type="ECO:0000313" key="7">
    <source>
        <dbReference type="EMBL" id="OAJ37077.1"/>
    </source>
</evidence>
<reference evidence="7 8" key="1">
    <citation type="submission" date="2006-10" db="EMBL/GenBank/DDBJ databases">
        <title>The Genome Sequence of Batrachochytrium dendrobatidis JEL423.</title>
        <authorList>
            <consortium name="The Broad Institute Genome Sequencing Platform"/>
            <person name="Birren B."/>
            <person name="Lander E."/>
            <person name="Galagan J."/>
            <person name="Cuomo C."/>
            <person name="Devon K."/>
            <person name="Jaffe D."/>
            <person name="Butler J."/>
            <person name="Alvarez P."/>
            <person name="Gnerre S."/>
            <person name="Grabherr M."/>
            <person name="Kleber M."/>
            <person name="Mauceli E."/>
            <person name="Brockman W."/>
            <person name="Young S."/>
            <person name="LaButti K."/>
            <person name="Sykes S."/>
            <person name="DeCaprio D."/>
            <person name="Crawford M."/>
            <person name="Koehrsen M."/>
            <person name="Engels R."/>
            <person name="Montgomery P."/>
            <person name="Pearson M."/>
            <person name="Howarth C."/>
            <person name="Larson L."/>
            <person name="White J."/>
            <person name="O'Leary S."/>
            <person name="Kodira C."/>
            <person name="Zeng Q."/>
            <person name="Yandava C."/>
            <person name="Alvarado L."/>
            <person name="Longcore J."/>
            <person name="James T."/>
        </authorList>
    </citation>
    <scope>NUCLEOTIDE SEQUENCE [LARGE SCALE GENOMIC DNA]</scope>
    <source>
        <strain evidence="7 8">JEL423</strain>
    </source>
</reference>
<dbReference type="Proteomes" id="UP000077115">
    <property type="component" value="Unassembled WGS sequence"/>
</dbReference>
<reference evidence="7 8" key="2">
    <citation type="submission" date="2016-05" db="EMBL/GenBank/DDBJ databases">
        <title>Lineage-specific infection strategies underlie the spectrum of fungal disease in amphibians.</title>
        <authorList>
            <person name="Cuomo C.A."/>
            <person name="Farrer R.A."/>
            <person name="James T."/>
            <person name="Longcore J."/>
            <person name="Birren B."/>
        </authorList>
    </citation>
    <scope>NUCLEOTIDE SEQUENCE [LARGE SCALE GENOMIC DNA]</scope>
    <source>
        <strain evidence="7 8">JEL423</strain>
    </source>
</reference>
<accession>A0A177WAE1</accession>
<evidence type="ECO:0000256" key="5">
    <source>
        <dbReference type="ARBA" id="ARBA00023136"/>
    </source>
</evidence>
<evidence type="ECO:0000256" key="1">
    <source>
        <dbReference type="ARBA" id="ARBA00004141"/>
    </source>
</evidence>
<gene>
    <name evidence="7" type="ORF">BDEG_21146</name>
</gene>
<dbReference type="PANTHER" id="PTHR12372">
    <property type="entry name" value="PECANEX"/>
    <property type="match status" value="1"/>
</dbReference>
<keyword evidence="4" id="KW-1133">Transmembrane helix</keyword>
<organism evidence="7 8">
    <name type="scientific">Batrachochytrium dendrobatidis (strain JEL423)</name>
    <dbReference type="NCBI Taxonomy" id="403673"/>
    <lineage>
        <taxon>Eukaryota</taxon>
        <taxon>Fungi</taxon>
        <taxon>Fungi incertae sedis</taxon>
        <taxon>Chytridiomycota</taxon>
        <taxon>Chytridiomycota incertae sedis</taxon>
        <taxon>Chytridiomycetes</taxon>
        <taxon>Rhizophydiales</taxon>
        <taxon>Rhizophydiales incertae sedis</taxon>
        <taxon>Batrachochytrium</taxon>
    </lineage>
</organism>
<evidence type="ECO:0000259" key="6">
    <source>
        <dbReference type="Pfam" id="PF05041"/>
    </source>
</evidence>
<dbReference type="PANTHER" id="PTHR12372:SF6">
    <property type="entry name" value="PECANEX-LIKE PROTEIN 4"/>
    <property type="match status" value="1"/>
</dbReference>
<dbReference type="AlphaFoldDB" id="A0A177WAE1"/>
<evidence type="ECO:0000256" key="4">
    <source>
        <dbReference type="ARBA" id="ARBA00022989"/>
    </source>
</evidence>